<organism evidence="5 6">
    <name type="scientific">Gossypium barbadense</name>
    <name type="common">Sea Island cotton</name>
    <name type="synonym">Hibiscus barbadensis</name>
    <dbReference type="NCBI Taxonomy" id="3634"/>
    <lineage>
        <taxon>Eukaryota</taxon>
        <taxon>Viridiplantae</taxon>
        <taxon>Streptophyta</taxon>
        <taxon>Embryophyta</taxon>
        <taxon>Tracheophyta</taxon>
        <taxon>Spermatophyta</taxon>
        <taxon>Magnoliopsida</taxon>
        <taxon>eudicotyledons</taxon>
        <taxon>Gunneridae</taxon>
        <taxon>Pentapetalae</taxon>
        <taxon>rosids</taxon>
        <taxon>malvids</taxon>
        <taxon>Malvales</taxon>
        <taxon>Malvaceae</taxon>
        <taxon>Malvoideae</taxon>
        <taxon>Gossypium</taxon>
    </lineage>
</organism>
<dbReference type="Pfam" id="PF04751">
    <property type="entry name" value="DarP"/>
    <property type="match status" value="1"/>
</dbReference>
<dbReference type="Gene3D" id="1.10.60.30">
    <property type="entry name" value="PSPTO4464-like domains"/>
    <property type="match status" value="1"/>
</dbReference>
<gene>
    <name evidence="5" type="ORF">GOBAR_AA24678</name>
</gene>
<dbReference type="Proteomes" id="UP000239757">
    <property type="component" value="Unassembled WGS sequence"/>
</dbReference>
<name>A0A2P5WY14_GOSBA</name>
<dbReference type="Gene3D" id="1.10.287.110">
    <property type="entry name" value="DnaJ domain"/>
    <property type="match status" value="1"/>
</dbReference>
<dbReference type="FunFam" id="2.60.110.10:FF:000001">
    <property type="entry name" value="THAUMATIN-LIKE PROTEIN 1"/>
    <property type="match status" value="1"/>
</dbReference>
<dbReference type="InterPro" id="IPR018253">
    <property type="entry name" value="DnaJ_domain_CS"/>
</dbReference>
<dbReference type="PROSITE" id="PS00316">
    <property type="entry name" value="THAUMATIN_1"/>
    <property type="match status" value="1"/>
</dbReference>
<dbReference type="PANTHER" id="PTHR31048">
    <property type="entry name" value="OS03G0233200 PROTEIN"/>
    <property type="match status" value="1"/>
</dbReference>
<feature type="transmembrane region" description="Helical" evidence="3">
    <location>
        <begin position="456"/>
        <end position="474"/>
    </location>
</feature>
<evidence type="ECO:0000313" key="6">
    <source>
        <dbReference type="Proteomes" id="UP000239757"/>
    </source>
</evidence>
<dbReference type="PROSITE" id="PS51367">
    <property type="entry name" value="THAUMATIN_2"/>
    <property type="match status" value="1"/>
</dbReference>
<feature type="region of interest" description="Disordered" evidence="2">
    <location>
        <begin position="709"/>
        <end position="728"/>
    </location>
</feature>
<accession>A0A2P5WY14</accession>
<evidence type="ECO:0000256" key="3">
    <source>
        <dbReference type="SAM" id="Phobius"/>
    </source>
</evidence>
<dbReference type="Pfam" id="PF00314">
    <property type="entry name" value="Thaumatin"/>
    <property type="match status" value="1"/>
</dbReference>
<dbReference type="SMART" id="SM00205">
    <property type="entry name" value="THN"/>
    <property type="match status" value="1"/>
</dbReference>
<dbReference type="EMBL" id="KZ666143">
    <property type="protein sequence ID" value="PPR95994.1"/>
    <property type="molecule type" value="Genomic_DNA"/>
</dbReference>
<evidence type="ECO:0000259" key="4">
    <source>
        <dbReference type="PROSITE" id="PS50076"/>
    </source>
</evidence>
<dbReference type="PROSITE" id="PS50076">
    <property type="entry name" value="DNAJ_2"/>
    <property type="match status" value="1"/>
</dbReference>
<keyword evidence="3" id="KW-1133">Transmembrane helix</keyword>
<dbReference type="CDD" id="cd06257">
    <property type="entry name" value="DnaJ"/>
    <property type="match status" value="1"/>
</dbReference>
<dbReference type="PRINTS" id="PR00347">
    <property type="entry name" value="THAUMATIN"/>
</dbReference>
<sequence>MASASSALASFTSSSPHFMGHKVSIKEPSSMPARVHFPQLRVSAACASTGERTVSHIACPSSLYEVLGIQIGATSKEIKAAYRRLARVLHPDVSANGRNDVAANEFIKVHEAYSTLSDPEKRADYDRTLLFRPRRSFSVSVESMAGPTFSGFSGYSKRTWETDQYPGLLSSSSTAIITDLGIRPSRRPGNCYRSMARLIRSLRQWPPLQLQQQYHCCSRILTVSTKTPSIVSLSPLQLPPVGTLVSARAEPDYPMPHLHLISEKTKSATTRNPMLRRAATRRSARPVAPSVGAWTSLPSQPLKSNLSSANIFVYFNSFAAWMFRASSLEQDVFDALMLVKRLGPDVREGKRRQFNYIGKLLREVEPELMEALIQATKQSQEFVNTANRWFDGLISKDIEITNEVFSASSVDFDRQELRKLVRKVQTSQEQSQNVSEEDKAKIEAAKEERSNLPIPFLFFMAQITFIAAVCALLLSQSFISGVQGTSFTIVNKCNYVVWPGVLSNAGVSTISTTGFTLRRGESKTISAPASWGGRFWGRTHCSLDSAGKFSCLTGDCASGKLECSGNGAAPPATLAEFTLDGAGGLDFFDVSLVDGYNVPMLVVPQGGTGQNCTYTGCVVDLNDSCPSELKVMKREGGDGVACKSACEAFRQPQYCCSGAYGTPDTCKASSYSEVFKRACPRAYSYAYDDKSSTFTCAKADYTITFCPSPNTSQKSSSEGQNTETPSTTTLINSTMVYEGALDESTASPSIFTHVFGSQAIAVTFTITIAISCSCQLLF</sequence>
<dbReference type="CDD" id="cd16331">
    <property type="entry name" value="YjgA-like"/>
    <property type="match status" value="1"/>
</dbReference>
<keyword evidence="1" id="KW-0175">Coiled coil</keyword>
<evidence type="ECO:0000256" key="1">
    <source>
        <dbReference type="SAM" id="Coils"/>
    </source>
</evidence>
<dbReference type="SUPFAM" id="SSF158710">
    <property type="entry name" value="PSPTO4464-like"/>
    <property type="match status" value="1"/>
</dbReference>
<dbReference type="CDD" id="cd09218">
    <property type="entry name" value="TLP-PA"/>
    <property type="match status" value="1"/>
</dbReference>
<evidence type="ECO:0000313" key="5">
    <source>
        <dbReference type="EMBL" id="PPR95994.1"/>
    </source>
</evidence>
<dbReference type="AlphaFoldDB" id="A0A2P5WY14"/>
<feature type="coiled-coil region" evidence="1">
    <location>
        <begin position="417"/>
        <end position="448"/>
    </location>
</feature>
<dbReference type="SMART" id="SM00271">
    <property type="entry name" value="DnaJ"/>
    <property type="match status" value="1"/>
</dbReference>
<dbReference type="InterPro" id="IPR001938">
    <property type="entry name" value="Thaumatin"/>
</dbReference>
<dbReference type="InterPro" id="IPR001623">
    <property type="entry name" value="DnaJ_domain"/>
</dbReference>
<dbReference type="OrthoDB" id="1932188at2759"/>
<keyword evidence="3" id="KW-0472">Membrane</keyword>
<dbReference type="InterPro" id="IPR017949">
    <property type="entry name" value="Thaumatin_CS"/>
</dbReference>
<dbReference type="InterPro" id="IPR023153">
    <property type="entry name" value="DarP_sf"/>
</dbReference>
<protein>
    <recommendedName>
        <fullName evidence="4">J domain-containing protein</fullName>
    </recommendedName>
</protein>
<evidence type="ECO:0000256" key="2">
    <source>
        <dbReference type="SAM" id="MobiDB-lite"/>
    </source>
</evidence>
<dbReference type="PRINTS" id="PR00625">
    <property type="entry name" value="JDOMAIN"/>
</dbReference>
<dbReference type="SUPFAM" id="SSF46565">
    <property type="entry name" value="Chaperone J-domain"/>
    <property type="match status" value="1"/>
</dbReference>
<reference evidence="5 6" key="1">
    <citation type="submission" date="2015-01" db="EMBL/GenBank/DDBJ databases">
        <title>Genome of allotetraploid Gossypium barbadense reveals genomic plasticity and fiber elongation in cotton evolution.</title>
        <authorList>
            <person name="Chen X."/>
            <person name="Liu X."/>
            <person name="Zhao B."/>
            <person name="Zheng H."/>
            <person name="Hu Y."/>
            <person name="Lu G."/>
            <person name="Yang C."/>
            <person name="Chen J."/>
            <person name="Shan C."/>
            <person name="Zhang L."/>
            <person name="Zhou Y."/>
            <person name="Wang L."/>
            <person name="Guo W."/>
            <person name="Bai Y."/>
            <person name="Ruan J."/>
            <person name="Shangguan X."/>
            <person name="Mao Y."/>
            <person name="Jiang J."/>
            <person name="Zhu Y."/>
            <person name="Lei J."/>
            <person name="Kang H."/>
            <person name="Chen S."/>
            <person name="He X."/>
            <person name="Wang R."/>
            <person name="Wang Y."/>
            <person name="Chen J."/>
            <person name="Wang L."/>
            <person name="Yu S."/>
            <person name="Wang B."/>
            <person name="Wei J."/>
            <person name="Song S."/>
            <person name="Lu X."/>
            <person name="Gao Z."/>
            <person name="Gu W."/>
            <person name="Deng X."/>
            <person name="Ma D."/>
            <person name="Wang S."/>
            <person name="Liang W."/>
            <person name="Fang L."/>
            <person name="Cai C."/>
            <person name="Zhu X."/>
            <person name="Zhou B."/>
            <person name="Zhang Y."/>
            <person name="Chen Z."/>
            <person name="Xu S."/>
            <person name="Zhu R."/>
            <person name="Wang S."/>
            <person name="Zhang T."/>
            <person name="Zhao G."/>
        </authorList>
    </citation>
    <scope>NUCLEOTIDE SEQUENCE [LARGE SCALE GENOMIC DNA]</scope>
    <source>
        <strain evidence="6">cv. Xinhai21</strain>
        <tissue evidence="5">Leaf</tissue>
    </source>
</reference>
<dbReference type="InterPro" id="IPR036869">
    <property type="entry name" value="J_dom_sf"/>
</dbReference>
<dbReference type="InterPro" id="IPR037176">
    <property type="entry name" value="Osmotin/thaumatin-like_sf"/>
</dbReference>
<dbReference type="PROSITE" id="PS00636">
    <property type="entry name" value="DNAJ_1"/>
    <property type="match status" value="1"/>
</dbReference>
<proteinExistence type="predicted"/>
<dbReference type="Pfam" id="PF00226">
    <property type="entry name" value="DnaJ"/>
    <property type="match status" value="1"/>
</dbReference>
<dbReference type="Gene3D" id="2.60.110.10">
    <property type="entry name" value="Thaumatin"/>
    <property type="match status" value="1"/>
</dbReference>
<dbReference type="InterPro" id="IPR006839">
    <property type="entry name" value="DarP"/>
</dbReference>
<dbReference type="SUPFAM" id="SSF49870">
    <property type="entry name" value="Osmotin, thaumatin-like protein"/>
    <property type="match status" value="1"/>
</dbReference>
<keyword evidence="3" id="KW-0812">Transmembrane</keyword>
<feature type="domain" description="J" evidence="4">
    <location>
        <begin position="62"/>
        <end position="129"/>
    </location>
</feature>